<feature type="domain" description="TM7S3/TM198-like" evidence="8">
    <location>
        <begin position="62"/>
        <end position="258"/>
    </location>
</feature>
<feature type="transmembrane region" description="Helical" evidence="7">
    <location>
        <begin position="54"/>
        <end position="76"/>
    </location>
</feature>
<evidence type="ECO:0000256" key="1">
    <source>
        <dbReference type="ARBA" id="ARBA00004141"/>
    </source>
</evidence>
<protein>
    <recommendedName>
        <fullName evidence="6">Transmembrane protein 198</fullName>
    </recommendedName>
</protein>
<evidence type="ECO:0000256" key="5">
    <source>
        <dbReference type="ARBA" id="ARBA00023136"/>
    </source>
</evidence>
<comment type="caution">
    <text evidence="9">The sequence shown here is derived from an EMBL/GenBank/DDBJ whole genome shotgun (WGS) entry which is preliminary data.</text>
</comment>
<feature type="transmembrane region" description="Helical" evidence="7">
    <location>
        <begin position="82"/>
        <end position="101"/>
    </location>
</feature>
<gene>
    <name evidence="9" type="ORF">IWQ62_003286</name>
</gene>
<sequence length="289" mass="31674">MFKLRYTQSTYVLRFWLLVAYVVAMVSLVYGGSIPDTQTMLRDNGTQQQASTKIGPIQIAVGVIMLVIGILFTFAGNRLLRAIMFTTGFVVLGMGVLLLCIRIRAPGSSTGLIIAYLVISIVFGIAGGVLFAMVWWLGLAGVGALGGIALSTLILSFKDGGLIRSPIGRGFFIAGIAVLMILLIFLFERVIVILSTAFFGSLAAFVGLDCFIKVGYRFLLYLLLTAKTNRLMYEVNGKIYGMIGGMLGMTVLGIAIQFYIYKEPVGIREYRFPSWRRNKVSEDKVLTEP</sequence>
<evidence type="ECO:0000256" key="3">
    <source>
        <dbReference type="ARBA" id="ARBA00022692"/>
    </source>
</evidence>
<evidence type="ECO:0000256" key="6">
    <source>
        <dbReference type="ARBA" id="ARBA00049737"/>
    </source>
</evidence>
<feature type="transmembrane region" description="Helical" evidence="7">
    <location>
        <begin position="169"/>
        <end position="187"/>
    </location>
</feature>
<feature type="transmembrane region" description="Helical" evidence="7">
    <location>
        <begin position="239"/>
        <end position="261"/>
    </location>
</feature>
<dbReference type="Pfam" id="PF13886">
    <property type="entry name" value="TM7S3_TM198"/>
    <property type="match status" value="1"/>
</dbReference>
<dbReference type="PANTHER" id="PTHR31247">
    <property type="entry name" value="TRANSMEMBRANE PROTEIN 198 FAMILY MEMBER"/>
    <property type="match status" value="1"/>
</dbReference>
<keyword evidence="3 7" id="KW-0812">Transmembrane</keyword>
<keyword evidence="10" id="KW-1185">Reference proteome</keyword>
<dbReference type="InterPro" id="IPR025256">
    <property type="entry name" value="TM7S3/TM198-like_dom"/>
</dbReference>
<dbReference type="InterPro" id="IPR040236">
    <property type="entry name" value="TMEM198"/>
</dbReference>
<dbReference type="EMBL" id="JANBPY010000853">
    <property type="protein sequence ID" value="KAJ1963220.1"/>
    <property type="molecule type" value="Genomic_DNA"/>
</dbReference>
<accession>A0A9W8APP0</accession>
<dbReference type="Proteomes" id="UP001150925">
    <property type="component" value="Unassembled WGS sequence"/>
</dbReference>
<comment type="similarity">
    <text evidence="2">Belongs to the TMEM198 family.</text>
</comment>
<feature type="transmembrane region" description="Helical" evidence="7">
    <location>
        <begin position="139"/>
        <end position="157"/>
    </location>
</feature>
<comment type="subcellular location">
    <subcellularLocation>
        <location evidence="1">Membrane</location>
        <topology evidence="1">Multi-pass membrane protein</topology>
    </subcellularLocation>
</comment>
<evidence type="ECO:0000256" key="4">
    <source>
        <dbReference type="ARBA" id="ARBA00022989"/>
    </source>
</evidence>
<evidence type="ECO:0000259" key="8">
    <source>
        <dbReference type="Pfam" id="PF13886"/>
    </source>
</evidence>
<keyword evidence="4 7" id="KW-1133">Transmembrane helix</keyword>
<dbReference type="PANTHER" id="PTHR31247:SF5">
    <property type="entry name" value="DUF4203 DOMAIN-CONTAINING PROTEIN"/>
    <property type="match status" value="1"/>
</dbReference>
<dbReference type="OrthoDB" id="102260at2759"/>
<name>A0A9W8APP0_9FUNG</name>
<dbReference type="GO" id="GO:0005886">
    <property type="term" value="C:plasma membrane"/>
    <property type="evidence" value="ECO:0007669"/>
    <property type="project" value="TreeGrafter"/>
</dbReference>
<keyword evidence="5 7" id="KW-0472">Membrane</keyword>
<reference evidence="9" key="1">
    <citation type="submission" date="2022-07" db="EMBL/GenBank/DDBJ databases">
        <title>Phylogenomic reconstructions and comparative analyses of Kickxellomycotina fungi.</title>
        <authorList>
            <person name="Reynolds N.K."/>
            <person name="Stajich J.E."/>
            <person name="Barry K."/>
            <person name="Grigoriev I.V."/>
            <person name="Crous P."/>
            <person name="Smith M.E."/>
        </authorList>
    </citation>
    <scope>NUCLEOTIDE SEQUENCE</scope>
    <source>
        <strain evidence="9">RSA 1196</strain>
    </source>
</reference>
<feature type="transmembrane region" description="Helical" evidence="7">
    <location>
        <begin position="12"/>
        <end position="33"/>
    </location>
</feature>
<proteinExistence type="inferred from homology"/>
<organism evidence="9 10">
    <name type="scientific">Dispira parvispora</name>
    <dbReference type="NCBI Taxonomy" id="1520584"/>
    <lineage>
        <taxon>Eukaryota</taxon>
        <taxon>Fungi</taxon>
        <taxon>Fungi incertae sedis</taxon>
        <taxon>Zoopagomycota</taxon>
        <taxon>Kickxellomycotina</taxon>
        <taxon>Dimargaritomycetes</taxon>
        <taxon>Dimargaritales</taxon>
        <taxon>Dimargaritaceae</taxon>
        <taxon>Dispira</taxon>
    </lineage>
</organism>
<feature type="transmembrane region" description="Helical" evidence="7">
    <location>
        <begin position="113"/>
        <end position="133"/>
    </location>
</feature>
<evidence type="ECO:0000256" key="7">
    <source>
        <dbReference type="SAM" id="Phobius"/>
    </source>
</evidence>
<evidence type="ECO:0000256" key="2">
    <source>
        <dbReference type="ARBA" id="ARBA00006244"/>
    </source>
</evidence>
<feature type="transmembrane region" description="Helical" evidence="7">
    <location>
        <begin position="193"/>
        <end position="219"/>
    </location>
</feature>
<evidence type="ECO:0000313" key="9">
    <source>
        <dbReference type="EMBL" id="KAJ1963220.1"/>
    </source>
</evidence>
<evidence type="ECO:0000313" key="10">
    <source>
        <dbReference type="Proteomes" id="UP001150925"/>
    </source>
</evidence>
<dbReference type="AlphaFoldDB" id="A0A9W8APP0"/>